<dbReference type="CDD" id="cd07247">
    <property type="entry name" value="SgaA_N_like"/>
    <property type="match status" value="1"/>
</dbReference>
<dbReference type="EMBL" id="JAHZST010000001">
    <property type="protein sequence ID" value="MBW8182343.1"/>
    <property type="molecule type" value="Genomic_DNA"/>
</dbReference>
<sequence>MLHQAPLVWGEIAVENMDRAVEFYGKHFGVSFRRETMNDMEMAILETEDKEAASIGLVKHEMMKPSAHGSVLYLHLSDKLTPLVDKIAQAGVNILLPVMPIKEGECGFIALFEDSEGNTVGLWSMESK</sequence>
<dbReference type="InterPro" id="IPR052164">
    <property type="entry name" value="Anthracycline_SecMetBiosynth"/>
</dbReference>
<organism evidence="2 3">
    <name type="scientific">Shewanella nanhaiensis</name>
    <dbReference type="NCBI Taxonomy" id="2864872"/>
    <lineage>
        <taxon>Bacteria</taxon>
        <taxon>Pseudomonadati</taxon>
        <taxon>Pseudomonadota</taxon>
        <taxon>Gammaproteobacteria</taxon>
        <taxon>Alteromonadales</taxon>
        <taxon>Shewanellaceae</taxon>
        <taxon>Shewanella</taxon>
    </lineage>
</organism>
<name>A0ABS7DY28_9GAMM</name>
<keyword evidence="3" id="KW-1185">Reference proteome</keyword>
<dbReference type="InterPro" id="IPR037523">
    <property type="entry name" value="VOC_core"/>
</dbReference>
<dbReference type="Gene3D" id="3.10.180.10">
    <property type="entry name" value="2,3-Dihydroxybiphenyl 1,2-Dioxygenase, domain 1"/>
    <property type="match status" value="1"/>
</dbReference>
<protein>
    <submittedName>
        <fullName evidence="2">VOC family protein</fullName>
    </submittedName>
</protein>
<dbReference type="PANTHER" id="PTHR33993:SF2">
    <property type="entry name" value="VOC DOMAIN-CONTAINING PROTEIN"/>
    <property type="match status" value="1"/>
</dbReference>
<dbReference type="InterPro" id="IPR029068">
    <property type="entry name" value="Glyas_Bleomycin-R_OHBP_Dase"/>
</dbReference>
<dbReference type="Proteomes" id="UP001195963">
    <property type="component" value="Unassembled WGS sequence"/>
</dbReference>
<dbReference type="InterPro" id="IPR004360">
    <property type="entry name" value="Glyas_Fos-R_dOase_dom"/>
</dbReference>
<proteinExistence type="predicted"/>
<gene>
    <name evidence="2" type="ORF">K0625_01585</name>
</gene>
<dbReference type="PROSITE" id="PS51819">
    <property type="entry name" value="VOC"/>
    <property type="match status" value="1"/>
</dbReference>
<dbReference type="RefSeq" id="WP_220108047.1">
    <property type="nucleotide sequence ID" value="NZ_JAHZST010000001.1"/>
</dbReference>
<evidence type="ECO:0000313" key="2">
    <source>
        <dbReference type="EMBL" id="MBW8182343.1"/>
    </source>
</evidence>
<dbReference type="PANTHER" id="PTHR33993">
    <property type="entry name" value="GLYOXALASE-RELATED"/>
    <property type="match status" value="1"/>
</dbReference>
<feature type="domain" description="VOC" evidence="1">
    <location>
        <begin position="6"/>
        <end position="125"/>
    </location>
</feature>
<dbReference type="Pfam" id="PF00903">
    <property type="entry name" value="Glyoxalase"/>
    <property type="match status" value="1"/>
</dbReference>
<evidence type="ECO:0000313" key="3">
    <source>
        <dbReference type="Proteomes" id="UP001195963"/>
    </source>
</evidence>
<comment type="caution">
    <text evidence="2">The sequence shown here is derived from an EMBL/GenBank/DDBJ whole genome shotgun (WGS) entry which is preliminary data.</text>
</comment>
<evidence type="ECO:0000259" key="1">
    <source>
        <dbReference type="PROSITE" id="PS51819"/>
    </source>
</evidence>
<dbReference type="SUPFAM" id="SSF54593">
    <property type="entry name" value="Glyoxalase/Bleomycin resistance protein/Dihydroxybiphenyl dioxygenase"/>
    <property type="match status" value="1"/>
</dbReference>
<accession>A0ABS7DY28</accession>
<reference evidence="2 3" key="1">
    <citation type="submission" date="2021-07" db="EMBL/GenBank/DDBJ databases">
        <title>Shewanella sp. nov, isolated from SCS.</title>
        <authorList>
            <person name="Cao W.R."/>
        </authorList>
    </citation>
    <scope>NUCLEOTIDE SEQUENCE [LARGE SCALE GENOMIC DNA]</scope>
    <source>
        <strain evidence="2 3">NR704-98</strain>
    </source>
</reference>